<reference evidence="3" key="1">
    <citation type="journal article" date="2014" name="Int. J. Syst. Evol. Microbiol.">
        <title>Complete genome sequence of Corynebacterium casei LMG S-19264T (=DSM 44701T), isolated from a smear-ripened cheese.</title>
        <authorList>
            <consortium name="US DOE Joint Genome Institute (JGI-PGF)"/>
            <person name="Walter F."/>
            <person name="Albersmeier A."/>
            <person name="Kalinowski J."/>
            <person name="Ruckert C."/>
        </authorList>
    </citation>
    <scope>NUCLEOTIDE SEQUENCE</scope>
    <source>
        <strain evidence="3">CGMCC 4.5737</strain>
    </source>
</reference>
<feature type="compositionally biased region" description="Pro residues" evidence="1">
    <location>
        <begin position="138"/>
        <end position="151"/>
    </location>
</feature>
<evidence type="ECO:0000313" key="4">
    <source>
        <dbReference type="Proteomes" id="UP000637578"/>
    </source>
</evidence>
<feature type="region of interest" description="Disordered" evidence="1">
    <location>
        <begin position="1"/>
        <end position="290"/>
    </location>
</feature>
<dbReference type="Proteomes" id="UP000637578">
    <property type="component" value="Unassembled WGS sequence"/>
</dbReference>
<proteinExistence type="predicted"/>
<reference evidence="3" key="2">
    <citation type="submission" date="2020-09" db="EMBL/GenBank/DDBJ databases">
        <authorList>
            <person name="Sun Q."/>
            <person name="Zhou Y."/>
        </authorList>
    </citation>
    <scope>NUCLEOTIDE SEQUENCE</scope>
    <source>
        <strain evidence="3">CGMCC 4.5737</strain>
    </source>
</reference>
<dbReference type="EMBL" id="BMMK01000024">
    <property type="protein sequence ID" value="GGM69685.1"/>
    <property type="molecule type" value="Genomic_DNA"/>
</dbReference>
<dbReference type="RefSeq" id="WP_189060410.1">
    <property type="nucleotide sequence ID" value="NZ_BMMK01000024.1"/>
</dbReference>
<feature type="compositionally biased region" description="Low complexity" evidence="1">
    <location>
        <begin position="277"/>
        <end position="287"/>
    </location>
</feature>
<feature type="transmembrane region" description="Helical" evidence="2">
    <location>
        <begin position="337"/>
        <end position="357"/>
    </location>
</feature>
<evidence type="ECO:0000313" key="3">
    <source>
        <dbReference type="EMBL" id="GGM69685.1"/>
    </source>
</evidence>
<keyword evidence="2" id="KW-0812">Transmembrane</keyword>
<feature type="compositionally biased region" description="Basic and acidic residues" evidence="1">
    <location>
        <begin position="1"/>
        <end position="12"/>
    </location>
</feature>
<feature type="compositionally biased region" description="Low complexity" evidence="1">
    <location>
        <begin position="97"/>
        <end position="112"/>
    </location>
</feature>
<feature type="transmembrane region" description="Helical" evidence="2">
    <location>
        <begin position="310"/>
        <end position="331"/>
    </location>
</feature>
<dbReference type="AlphaFoldDB" id="A0A8J3CHZ9"/>
<comment type="caution">
    <text evidence="3">The sequence shown here is derived from an EMBL/GenBank/DDBJ whole genome shotgun (WGS) entry which is preliminary data.</text>
</comment>
<keyword evidence="2" id="KW-0472">Membrane</keyword>
<organism evidence="3 4">
    <name type="scientific">Longimycelium tulufanense</name>
    <dbReference type="NCBI Taxonomy" id="907463"/>
    <lineage>
        <taxon>Bacteria</taxon>
        <taxon>Bacillati</taxon>
        <taxon>Actinomycetota</taxon>
        <taxon>Actinomycetes</taxon>
        <taxon>Pseudonocardiales</taxon>
        <taxon>Pseudonocardiaceae</taxon>
        <taxon>Longimycelium</taxon>
    </lineage>
</organism>
<feature type="compositionally biased region" description="Pro residues" evidence="1">
    <location>
        <begin position="198"/>
        <end position="213"/>
    </location>
</feature>
<sequence length="391" mass="41340">MTRESGPEDRSQRTVAELLAQYGRSGAGGTPRRRRRREEDDEPNETAPHAIIGRVLSESGRMRAITDDGPEDAEPRSYPRYDTPSRRRLRAPEPEPEAAAPQAPGPAAAQAPPQSPPPPPAPPKPLAKPKPTAKSAPRPAPPPGASFPPAPADVDHTVPVPPVRPGAPDLQPTLAGADVLADTTQVPPVRVYPEEPAHPQPPTASRIPVPPAGPLTRPGMAPPAPDTAEGLTEQLPRVAEPAAAEPPKRPELTGPGTERWYPDDFDDEDSEPGGTEAVDAAAPPAGLDDADEIAEPDEAEEAERSPAKEWLVMVAQLGVGLIGGGALWWAFQWLWKWQAPVALVVALLVTLGLVLVVRVLRKADDLQTTLLAVLVGLVVTMSPAALLLVAR</sequence>
<accession>A0A8J3CHZ9</accession>
<feature type="transmembrane region" description="Helical" evidence="2">
    <location>
        <begin position="369"/>
        <end position="390"/>
    </location>
</feature>
<protein>
    <recommendedName>
        <fullName evidence="5">Transmembrane protein</fullName>
    </recommendedName>
</protein>
<feature type="compositionally biased region" description="Basic and acidic residues" evidence="1">
    <location>
        <begin position="73"/>
        <end position="93"/>
    </location>
</feature>
<gene>
    <name evidence="3" type="ORF">GCM10012275_45210</name>
</gene>
<feature type="compositionally biased region" description="Pro residues" evidence="1">
    <location>
        <begin position="113"/>
        <end position="128"/>
    </location>
</feature>
<evidence type="ECO:0000256" key="2">
    <source>
        <dbReference type="SAM" id="Phobius"/>
    </source>
</evidence>
<name>A0A8J3CHZ9_9PSEU</name>
<keyword evidence="2" id="KW-1133">Transmembrane helix</keyword>
<keyword evidence="4" id="KW-1185">Reference proteome</keyword>
<evidence type="ECO:0008006" key="5">
    <source>
        <dbReference type="Google" id="ProtNLM"/>
    </source>
</evidence>
<evidence type="ECO:0000256" key="1">
    <source>
        <dbReference type="SAM" id="MobiDB-lite"/>
    </source>
</evidence>